<dbReference type="InterPro" id="IPR011990">
    <property type="entry name" value="TPR-like_helical_dom_sf"/>
</dbReference>
<name>A0ABS3T747_9BACT</name>
<accession>A0ABS3T747</accession>
<keyword evidence="1" id="KW-0812">Transmembrane</keyword>
<feature type="transmembrane region" description="Helical" evidence="1">
    <location>
        <begin position="242"/>
        <end position="264"/>
    </location>
</feature>
<keyword evidence="4" id="KW-1185">Reference proteome</keyword>
<dbReference type="EMBL" id="JAGETX010000001">
    <property type="protein sequence ID" value="MBO3269471.1"/>
    <property type="molecule type" value="Genomic_DNA"/>
</dbReference>
<feature type="transmembrane region" description="Helical" evidence="1">
    <location>
        <begin position="270"/>
        <end position="288"/>
    </location>
</feature>
<organism evidence="3 4">
    <name type="scientific">Hymenobacter defluvii</name>
    <dbReference type="NCBI Taxonomy" id="2054411"/>
    <lineage>
        <taxon>Bacteria</taxon>
        <taxon>Pseudomonadati</taxon>
        <taxon>Bacteroidota</taxon>
        <taxon>Cytophagia</taxon>
        <taxon>Cytophagales</taxon>
        <taxon>Hymenobacteraceae</taxon>
        <taxon>Hymenobacter</taxon>
    </lineage>
</organism>
<gene>
    <name evidence="3" type="ORF">J4D97_02330</name>
</gene>
<evidence type="ECO:0000256" key="1">
    <source>
        <dbReference type="SAM" id="Phobius"/>
    </source>
</evidence>
<evidence type="ECO:0000313" key="3">
    <source>
        <dbReference type="EMBL" id="MBO3269471.1"/>
    </source>
</evidence>
<keyword evidence="1" id="KW-0472">Membrane</keyword>
<keyword evidence="1" id="KW-1133">Transmembrane helix</keyword>
<evidence type="ECO:0000259" key="2">
    <source>
        <dbReference type="Pfam" id="PF19919"/>
    </source>
</evidence>
<sequence>MSTAFSYPMQLALRYHPAAQRPACAAFLRGTEPAAWLREIGRWGLSAEQLSCYLVPESIRSVRVAGLLVVAPEGTLPADVLEPCGVEAGRLYVPTHAALWPATTPEELSAALVWPRQLLHPSIGLVGFDTEDELDLSSLLELQAPQATDWGRAKMGNEPRPPLQQIRVQAPTAADVMQEMQEDVGTALLSDLPRPPGTTPGMLQKQWDNLRRGMLRRTLQLMQRVPNPTEKKRPGPLATGELLVGLLLLGLLLAGVIWLLHAIVGVDLDSFPWSTMLIVLVVLGSHLLRAAQQKDNSSQPAYPPVRRPAKLGLLTRLQQRWRSNLAELEKKRHNEIERLLRLFTDNPDEALKYAIPLGGPYQDRGTAAPSAQLGPRATEFNLGRLGGGGRVDAWNLDAYQQDLRQRYQASAHRETAAGHYQKAAYIYAHLLGDYPSAARVLEQGGFYREAATLYQEHLHNRPAAAQCLERGGLLLEAATLFAELEQHEKVGDLYQQLAQTDLAARHYERGVALLLTNHDHPAAARLLNDKLASPDRAQTVLIEGWTVGRQPEACLRQHFNVVAAVPGADLSTQVRKVFQHHTPREQLVPLLQVLSTLSEKYAAPELRTTTREVAYEIVGAEAATGNLVPLNLLHHFLPDDPLLASDCNRFTTRQACRLTDAAPALYMQAPQLDATVQWQQAVGYGAQWLAVGVRNQRLHLARANWYGHVEYYSWTTPLEDPRVQVLADEQHGNQIILRSAAGAAFETKQLSQNKHFPQSLTVRCPSWLPPWPTRVALLPNKCIASVWLEGTTLLLHRYDAAGPSGLLLATQTYQPDVPVPLVDSGVRVEPYELLYYDSLYYTCFDNAVVWAAEDGRCQVYSKDEYTYSLTRSAYLPNPCFAVSTEEGLQLWMPTQGADEAPQQVVFDGGLSSAASSFVGVEHLVAINDQATVYHLTEDGAKWVKRIKTPTQVVAVLPTTSRQQFALLETNGRVSLHTTT</sequence>
<dbReference type="Gene3D" id="1.25.40.10">
    <property type="entry name" value="Tetratricopeptide repeat domain"/>
    <property type="match status" value="1"/>
</dbReference>
<dbReference type="Proteomes" id="UP000670527">
    <property type="component" value="Unassembled WGS sequence"/>
</dbReference>
<dbReference type="SUPFAM" id="SSF48452">
    <property type="entry name" value="TPR-like"/>
    <property type="match status" value="1"/>
</dbReference>
<protein>
    <recommendedName>
        <fullName evidence="2">MoxR-vWA-beta-propeller ternary system domain-containing protein</fullName>
    </recommendedName>
</protein>
<reference evidence="3 4" key="1">
    <citation type="submission" date="2021-03" db="EMBL/GenBank/DDBJ databases">
        <authorList>
            <person name="Kim M.K."/>
        </authorList>
    </citation>
    <scope>NUCLEOTIDE SEQUENCE [LARGE SCALE GENOMIC DNA]</scope>
    <source>
        <strain evidence="3 4">BT507</strain>
    </source>
</reference>
<feature type="domain" description="MoxR-vWA-beta-propeller ternary system" evidence="2">
    <location>
        <begin position="10"/>
        <end position="181"/>
    </location>
</feature>
<evidence type="ECO:0000313" key="4">
    <source>
        <dbReference type="Proteomes" id="UP000670527"/>
    </source>
</evidence>
<dbReference type="InterPro" id="IPR045551">
    <property type="entry name" value="bpX3"/>
</dbReference>
<dbReference type="Pfam" id="PF19919">
    <property type="entry name" value="bpX3"/>
    <property type="match status" value="1"/>
</dbReference>
<comment type="caution">
    <text evidence="3">The sequence shown here is derived from an EMBL/GenBank/DDBJ whole genome shotgun (WGS) entry which is preliminary data.</text>
</comment>
<proteinExistence type="predicted"/>